<keyword evidence="2" id="KW-1185">Reference proteome</keyword>
<dbReference type="AlphaFoldDB" id="A0A4R1NKY5"/>
<evidence type="ECO:0000313" key="2">
    <source>
        <dbReference type="Proteomes" id="UP000295673"/>
    </source>
</evidence>
<reference evidence="1 2" key="1">
    <citation type="submission" date="2019-03" db="EMBL/GenBank/DDBJ databases">
        <title>Genomic Encyclopedia of Archaeal and Bacterial Type Strains, Phase II (KMG-II): from individual species to whole genera.</title>
        <authorList>
            <person name="Goeker M."/>
        </authorList>
    </citation>
    <scope>NUCLEOTIDE SEQUENCE [LARGE SCALE GENOMIC DNA]</scope>
    <source>
        <strain evidence="1 2">DSM 26433</strain>
    </source>
</reference>
<dbReference type="RefSeq" id="WP_132858466.1">
    <property type="nucleotide sequence ID" value="NZ_SMGR01000001.1"/>
</dbReference>
<proteinExistence type="predicted"/>
<organism evidence="1 2">
    <name type="scientific">Shimia isoporae</name>
    <dbReference type="NCBI Taxonomy" id="647720"/>
    <lineage>
        <taxon>Bacteria</taxon>
        <taxon>Pseudomonadati</taxon>
        <taxon>Pseudomonadota</taxon>
        <taxon>Alphaproteobacteria</taxon>
        <taxon>Rhodobacterales</taxon>
        <taxon>Roseobacteraceae</taxon>
    </lineage>
</organism>
<dbReference type="InterPro" id="IPR014710">
    <property type="entry name" value="RmlC-like_jellyroll"/>
</dbReference>
<protein>
    <recommendedName>
        <fullName evidence="3">Cupin domain</fullName>
    </recommendedName>
</protein>
<sequence>MPKLYMSASTGTSQPQEDQKCTYLFSAYWIAKGRAEASGNTIERGAGALLKSGETISFTGSTKTDWVRFDLFHGAAPADAKLDAPIVLPDQPTDSAVLLRLDQVTFPADGVAYRHVHPGAGIRFLVNGKLRIIGDAHQETATPGHAWFENANSPVRAEADPTQRVTSFVRFMVLPAIYLGKPTIQVLDPKEQAMPRVQVTKRHVDSLAYF</sequence>
<dbReference type="SUPFAM" id="SSF51182">
    <property type="entry name" value="RmlC-like cupins"/>
    <property type="match status" value="1"/>
</dbReference>
<dbReference type="EMBL" id="SMGR01000001">
    <property type="protein sequence ID" value="TCL08331.1"/>
    <property type="molecule type" value="Genomic_DNA"/>
</dbReference>
<dbReference type="Proteomes" id="UP000295673">
    <property type="component" value="Unassembled WGS sequence"/>
</dbReference>
<evidence type="ECO:0008006" key="3">
    <source>
        <dbReference type="Google" id="ProtNLM"/>
    </source>
</evidence>
<gene>
    <name evidence="1" type="ORF">BXY66_0368</name>
</gene>
<name>A0A4R1NKY5_9RHOB</name>
<dbReference type="InterPro" id="IPR011051">
    <property type="entry name" value="RmlC_Cupin_sf"/>
</dbReference>
<dbReference type="OrthoDB" id="8232984at2"/>
<evidence type="ECO:0000313" key="1">
    <source>
        <dbReference type="EMBL" id="TCL08331.1"/>
    </source>
</evidence>
<accession>A0A4R1NKY5</accession>
<dbReference type="Gene3D" id="2.60.120.10">
    <property type="entry name" value="Jelly Rolls"/>
    <property type="match status" value="1"/>
</dbReference>
<comment type="caution">
    <text evidence="1">The sequence shown here is derived from an EMBL/GenBank/DDBJ whole genome shotgun (WGS) entry which is preliminary data.</text>
</comment>